<evidence type="ECO:0000256" key="8">
    <source>
        <dbReference type="ARBA" id="ARBA00037998"/>
    </source>
</evidence>
<dbReference type="RefSeq" id="WP_218595340.1">
    <property type="nucleotide sequence ID" value="NZ_JADQDE010000070.1"/>
</dbReference>
<dbReference type="PANTHER" id="PTHR11795">
    <property type="entry name" value="BRANCHED-CHAIN AMINO ACID TRANSPORT SYSTEM PERMEASE PROTEIN LIVH"/>
    <property type="match status" value="1"/>
</dbReference>
<evidence type="ECO:0000256" key="3">
    <source>
        <dbReference type="ARBA" id="ARBA00022475"/>
    </source>
</evidence>
<proteinExistence type="inferred from homology"/>
<reference evidence="10 11" key="1">
    <citation type="submission" date="2020-11" db="EMBL/GenBank/DDBJ databases">
        <title>Pseudonocardia abyssalis sp. nov. and Pseudonocardia oceani sp. nov., description and phylogenomic analysis of two novel actinomycetes isolated from the deep Southern Ocean.</title>
        <authorList>
            <person name="Parra J."/>
        </authorList>
    </citation>
    <scope>NUCLEOTIDE SEQUENCE [LARGE SCALE GENOMIC DNA]</scope>
    <source>
        <strain evidence="11">KRD185</strain>
    </source>
</reference>
<feature type="transmembrane region" description="Helical" evidence="9">
    <location>
        <begin position="67"/>
        <end position="86"/>
    </location>
</feature>
<keyword evidence="6 9" id="KW-1133">Transmembrane helix</keyword>
<evidence type="ECO:0000256" key="5">
    <source>
        <dbReference type="ARBA" id="ARBA00022970"/>
    </source>
</evidence>
<protein>
    <submittedName>
        <fullName evidence="10">Branched-chain amino acid ABC transporter permease</fullName>
    </submittedName>
</protein>
<evidence type="ECO:0000256" key="4">
    <source>
        <dbReference type="ARBA" id="ARBA00022692"/>
    </source>
</evidence>
<dbReference type="InterPro" id="IPR001851">
    <property type="entry name" value="ABC_transp_permease"/>
</dbReference>
<keyword evidence="2" id="KW-0813">Transport</keyword>
<name>A0ABS6U4Z7_9PSEU</name>
<feature type="transmembrane region" description="Helical" evidence="9">
    <location>
        <begin position="98"/>
        <end position="119"/>
    </location>
</feature>
<dbReference type="InterPro" id="IPR052157">
    <property type="entry name" value="BCAA_transport_permease"/>
</dbReference>
<feature type="transmembrane region" description="Helical" evidence="9">
    <location>
        <begin position="211"/>
        <end position="232"/>
    </location>
</feature>
<comment type="caution">
    <text evidence="10">The sequence shown here is derived from an EMBL/GenBank/DDBJ whole genome shotgun (WGS) entry which is preliminary data.</text>
</comment>
<evidence type="ECO:0000256" key="9">
    <source>
        <dbReference type="SAM" id="Phobius"/>
    </source>
</evidence>
<evidence type="ECO:0000256" key="6">
    <source>
        <dbReference type="ARBA" id="ARBA00022989"/>
    </source>
</evidence>
<sequence length="296" mass="30406">MSVQTFFVSLQSGIGLGSVYALMALSFTLVYSATGYFHLGIGSFVTLGAVLAHVGTVGLALPWTVTAIGAVVLVAALGVVSERVAVRPLRGRGTNEHFAVMVSTLAFMIVVEALVEFGFGAEERTVPAYLDGPPLDVFGVPVRRVYLVMVVVLAVVALVFELVMRRTEAGRILRAAHSDPTGVELTGVSFGAVVLGTFALAGGLAGLAGVLISPVSFASPFVGTGLLIYGFAAMAIGGFGSFAGAMAGGVLIGLVVAFTPVFGSTNLVDPLVLALVLVVLLLRPTGLLGRRVLRTV</sequence>
<feature type="transmembrane region" description="Helical" evidence="9">
    <location>
        <begin position="185"/>
        <end position="205"/>
    </location>
</feature>
<evidence type="ECO:0000256" key="2">
    <source>
        <dbReference type="ARBA" id="ARBA00022448"/>
    </source>
</evidence>
<keyword evidence="3" id="KW-1003">Cell membrane</keyword>
<dbReference type="EMBL" id="JADQDF010000001">
    <property type="protein sequence ID" value="MBW0127063.1"/>
    <property type="molecule type" value="Genomic_DNA"/>
</dbReference>
<gene>
    <name evidence="10" type="ORF">I4I82_05145</name>
</gene>
<evidence type="ECO:0000256" key="1">
    <source>
        <dbReference type="ARBA" id="ARBA00004651"/>
    </source>
</evidence>
<keyword evidence="4 9" id="KW-0812">Transmembrane</keyword>
<accession>A0ABS6U4Z7</accession>
<keyword evidence="7 9" id="KW-0472">Membrane</keyword>
<dbReference type="PANTHER" id="PTHR11795:SF450">
    <property type="entry name" value="ABC TRANSPORTER PERMEASE PROTEIN"/>
    <property type="match status" value="1"/>
</dbReference>
<feature type="transmembrane region" description="Helical" evidence="9">
    <location>
        <begin position="271"/>
        <end position="289"/>
    </location>
</feature>
<keyword evidence="11" id="KW-1185">Reference proteome</keyword>
<evidence type="ECO:0000256" key="7">
    <source>
        <dbReference type="ARBA" id="ARBA00023136"/>
    </source>
</evidence>
<evidence type="ECO:0000313" key="11">
    <source>
        <dbReference type="Proteomes" id="UP000694300"/>
    </source>
</evidence>
<organism evidence="10 11">
    <name type="scientific">Pseudonocardia oceani</name>
    <dbReference type="NCBI Taxonomy" id="2792013"/>
    <lineage>
        <taxon>Bacteria</taxon>
        <taxon>Bacillati</taxon>
        <taxon>Actinomycetota</taxon>
        <taxon>Actinomycetes</taxon>
        <taxon>Pseudonocardiales</taxon>
        <taxon>Pseudonocardiaceae</taxon>
        <taxon>Pseudonocardia</taxon>
    </lineage>
</organism>
<evidence type="ECO:0000313" key="10">
    <source>
        <dbReference type="EMBL" id="MBW0127063.1"/>
    </source>
</evidence>
<feature type="transmembrane region" description="Helical" evidence="9">
    <location>
        <begin position="145"/>
        <end position="164"/>
    </location>
</feature>
<feature type="transmembrane region" description="Helical" evidence="9">
    <location>
        <begin position="239"/>
        <end position="259"/>
    </location>
</feature>
<dbReference type="CDD" id="cd06582">
    <property type="entry name" value="TM_PBP1_LivH_like"/>
    <property type="match status" value="1"/>
</dbReference>
<comment type="similarity">
    <text evidence="8">Belongs to the binding-protein-dependent transport system permease family. LivHM subfamily.</text>
</comment>
<feature type="transmembrane region" description="Helical" evidence="9">
    <location>
        <begin position="37"/>
        <end position="61"/>
    </location>
</feature>
<feature type="transmembrane region" description="Helical" evidence="9">
    <location>
        <begin position="6"/>
        <end position="30"/>
    </location>
</feature>
<comment type="subcellular location">
    <subcellularLocation>
        <location evidence="1">Cell membrane</location>
        <topology evidence="1">Multi-pass membrane protein</topology>
    </subcellularLocation>
</comment>
<dbReference type="Pfam" id="PF02653">
    <property type="entry name" value="BPD_transp_2"/>
    <property type="match status" value="1"/>
</dbReference>
<dbReference type="Proteomes" id="UP000694300">
    <property type="component" value="Unassembled WGS sequence"/>
</dbReference>
<keyword evidence="5" id="KW-0029">Amino-acid transport</keyword>